<keyword evidence="2" id="KW-1185">Reference proteome</keyword>
<evidence type="ECO:0000313" key="2">
    <source>
        <dbReference type="Proteomes" id="UP001234913"/>
    </source>
</evidence>
<organism evidence="1 2">
    <name type="scientific">Staphylococcus hyicus</name>
    <dbReference type="NCBI Taxonomy" id="1284"/>
    <lineage>
        <taxon>Bacteria</taxon>
        <taxon>Bacillati</taxon>
        <taxon>Bacillota</taxon>
        <taxon>Bacilli</taxon>
        <taxon>Bacillales</taxon>
        <taxon>Staphylococcaceae</taxon>
        <taxon>Staphylococcus</taxon>
    </lineage>
</organism>
<proteinExistence type="predicted"/>
<reference evidence="1" key="1">
    <citation type="submission" date="2024-09" db="EMBL/GenBank/DDBJ databases">
        <authorList>
            <person name="Gagne-Thivierge C."/>
        </authorList>
    </citation>
    <scope>NUCLEOTIDE SEQUENCE</scope>
    <source>
        <strain evidence="1">SC310</strain>
    </source>
</reference>
<name>A0ACD5FLB7_STAHY</name>
<evidence type="ECO:0000313" key="1">
    <source>
        <dbReference type="EMBL" id="XKR68812.1"/>
    </source>
</evidence>
<dbReference type="EMBL" id="CP171742">
    <property type="protein sequence ID" value="XKR68812.1"/>
    <property type="molecule type" value="Genomic_DNA"/>
</dbReference>
<protein>
    <submittedName>
        <fullName evidence="1">Phage major capsid protein</fullName>
    </submittedName>
</protein>
<dbReference type="Proteomes" id="UP001234913">
    <property type="component" value="Chromosome"/>
</dbReference>
<sequence>MNKKDILRSEISDLKRSVDLKIRYATRALNNDELEKAETLDKEIADLRSQIQEKEAELKKLQEKDNAEETDAQPVVVEPTRAYRQAPNLNELGISIQDTKVTSQEVRDFSNYLEKREDIKGGSLKTDSGFVLIPEEIVTDILKLKEVEFNLDKYVTVKRVTNGSGKYPVVRQSEVAALPEVEELAKNPELAVKPFFELAYDIKTRRGYFCISREAIEDAKVNVLQELKLWMARTIAATRNKAILDVITNGSTGSKTTGFEKEGAKLEVKKAKSLDDLKDAVNLNVKPNYEHNVAIVSQSLFAMLDKLKDKQGNYLIQPDVKEPMQKRLLGAKVEILPDELLGKAGQMKMIIGNLKDAIVLFDRSQYQAGWTDYMHFGECLMVAVRQDCRILDYKAAIVVDFDKSELEKNLEGIADGIQEI</sequence>
<gene>
    <name evidence="1" type="ORF">QUC96_010220</name>
</gene>
<accession>A0ACD5FLB7</accession>